<protein>
    <recommendedName>
        <fullName evidence="1">MaoC-like domain-containing protein</fullName>
    </recommendedName>
</protein>
<reference evidence="2" key="1">
    <citation type="submission" date="2018-05" db="EMBL/GenBank/DDBJ databases">
        <authorList>
            <person name="Lanie J.A."/>
            <person name="Ng W.-L."/>
            <person name="Kazmierczak K.M."/>
            <person name="Andrzejewski T.M."/>
            <person name="Davidsen T.M."/>
            <person name="Wayne K.J."/>
            <person name="Tettelin H."/>
            <person name="Glass J.I."/>
            <person name="Rusch D."/>
            <person name="Podicherti R."/>
            <person name="Tsui H.-C.T."/>
            <person name="Winkler M.E."/>
        </authorList>
    </citation>
    <scope>NUCLEOTIDE SEQUENCE</scope>
</reference>
<dbReference type="InterPro" id="IPR039375">
    <property type="entry name" value="NodN-like"/>
</dbReference>
<evidence type="ECO:0000313" key="2">
    <source>
        <dbReference type="EMBL" id="SUZ79359.1"/>
    </source>
</evidence>
<dbReference type="EMBL" id="UINC01001383">
    <property type="protein sequence ID" value="SUZ79359.1"/>
    <property type="molecule type" value="Genomic_DNA"/>
</dbReference>
<evidence type="ECO:0000259" key="1">
    <source>
        <dbReference type="Pfam" id="PF01575"/>
    </source>
</evidence>
<dbReference type="InterPro" id="IPR029069">
    <property type="entry name" value="HotDog_dom_sf"/>
</dbReference>
<dbReference type="AlphaFoldDB" id="A0A381QLP2"/>
<dbReference type="CDD" id="cd03450">
    <property type="entry name" value="NodN"/>
    <property type="match status" value="1"/>
</dbReference>
<dbReference type="PANTHER" id="PTHR42993:SF1">
    <property type="entry name" value="MAOC-LIKE DEHYDRATASE DOMAIN-CONTAINING PROTEIN"/>
    <property type="match status" value="1"/>
</dbReference>
<dbReference type="InterPro" id="IPR002539">
    <property type="entry name" value="MaoC-like_dom"/>
</dbReference>
<dbReference type="SUPFAM" id="SSF54637">
    <property type="entry name" value="Thioesterase/thiol ester dehydrase-isomerase"/>
    <property type="match status" value="1"/>
</dbReference>
<accession>A0A381QLP2</accession>
<gene>
    <name evidence="2" type="ORF">METZ01_LOCUS32213</name>
</gene>
<feature type="domain" description="MaoC-like" evidence="1">
    <location>
        <begin position="12"/>
        <end position="122"/>
    </location>
</feature>
<proteinExistence type="predicted"/>
<organism evidence="2">
    <name type="scientific">marine metagenome</name>
    <dbReference type="NCBI Taxonomy" id="408172"/>
    <lineage>
        <taxon>unclassified sequences</taxon>
        <taxon>metagenomes</taxon>
        <taxon>ecological metagenomes</taxon>
    </lineage>
</organism>
<dbReference type="Pfam" id="PF01575">
    <property type="entry name" value="MaoC_dehydratas"/>
    <property type="match status" value="1"/>
</dbReference>
<dbReference type="PANTHER" id="PTHR42993">
    <property type="entry name" value="MAOC-LIKE DEHYDRATASE DOMAIN-CONTAINING PROTEIN"/>
    <property type="match status" value="1"/>
</dbReference>
<sequence length="155" mass="17481">MKVFKNISELEASVGEELGVTEWQKITQKQINEFAEVTGDLQWIHTKPMKAKLLSPFKTTIAHGFLVLSLAPRMLEDIYAVKSVKMGINYGLNHVRFTAPVPVNSEVRGKVILKSFEKMDNQRGKGARLIVSLTFELKNSEKPACVAELVFLIYE</sequence>
<dbReference type="Gene3D" id="3.10.129.10">
    <property type="entry name" value="Hotdog Thioesterase"/>
    <property type="match status" value="1"/>
</dbReference>
<name>A0A381QLP2_9ZZZZ</name>